<evidence type="ECO:0000313" key="3">
    <source>
        <dbReference type="Proteomes" id="UP000775213"/>
    </source>
</evidence>
<feature type="region of interest" description="Disordered" evidence="1">
    <location>
        <begin position="1"/>
        <end position="59"/>
    </location>
</feature>
<comment type="caution">
    <text evidence="2">The sequence shown here is derived from an EMBL/GenBank/DDBJ whole genome shotgun (WGS) entry which is preliminary data.</text>
</comment>
<protein>
    <submittedName>
        <fullName evidence="2">Uncharacterized protein</fullName>
    </submittedName>
</protein>
<keyword evidence="3" id="KW-1185">Reference proteome</keyword>
<dbReference type="AlphaFoldDB" id="A0AAV7HAA0"/>
<name>A0AAV7HAA0_DENCH</name>
<dbReference type="SUPFAM" id="SSF53335">
    <property type="entry name" value="S-adenosyl-L-methionine-dependent methyltransferases"/>
    <property type="match status" value="1"/>
</dbReference>
<sequence>MGKSGRKSKVSQRQRRILHGVGDDALPSSAYDIPEDQEVRGRRADGEEEEEDGSGSGVADLVENETSMGALSKFDLYQQSVQSPKGDISYLQKFFLMYVGGRRPLHLQEDFCGTALLCSEWLHSDPRRTAVGLDLDLEALNWCWENNISKFGDDGHSRISLFHGNVLHPHKAHMVKPKVQDLIGVIDLNNPKDSIGTPQSITDANPRVRLCSTLEETSLPSRDVVCSFNYSCCCLHQREDLVRYFKHALSVLSKKGGIFVMDLYGGISSERKLRLKRKFSNFTYIWEQGEFDIISRRTRISLHFHLGKKFTFRHAFSYDWRLWSLTEIKDCLEEAGFQSIHFWIREMPNTEDENWEEYDADSDVKYEELSSFGQQDAWNAYVVGVANL</sequence>
<organism evidence="2 3">
    <name type="scientific">Dendrobium chrysotoxum</name>
    <name type="common">Orchid</name>
    <dbReference type="NCBI Taxonomy" id="161865"/>
    <lineage>
        <taxon>Eukaryota</taxon>
        <taxon>Viridiplantae</taxon>
        <taxon>Streptophyta</taxon>
        <taxon>Embryophyta</taxon>
        <taxon>Tracheophyta</taxon>
        <taxon>Spermatophyta</taxon>
        <taxon>Magnoliopsida</taxon>
        <taxon>Liliopsida</taxon>
        <taxon>Asparagales</taxon>
        <taxon>Orchidaceae</taxon>
        <taxon>Epidendroideae</taxon>
        <taxon>Malaxideae</taxon>
        <taxon>Dendrobiinae</taxon>
        <taxon>Dendrobium</taxon>
    </lineage>
</organism>
<dbReference type="Gene3D" id="3.40.50.150">
    <property type="entry name" value="Vaccinia Virus protein VP39"/>
    <property type="match status" value="1"/>
</dbReference>
<gene>
    <name evidence="2" type="ORF">IEQ34_005026</name>
</gene>
<reference evidence="2 3" key="1">
    <citation type="journal article" date="2021" name="Hortic Res">
        <title>Chromosome-scale assembly of the Dendrobium chrysotoxum genome enhances the understanding of orchid evolution.</title>
        <authorList>
            <person name="Zhang Y."/>
            <person name="Zhang G.Q."/>
            <person name="Zhang D."/>
            <person name="Liu X.D."/>
            <person name="Xu X.Y."/>
            <person name="Sun W.H."/>
            <person name="Yu X."/>
            <person name="Zhu X."/>
            <person name="Wang Z.W."/>
            <person name="Zhao X."/>
            <person name="Zhong W.Y."/>
            <person name="Chen H."/>
            <person name="Yin W.L."/>
            <person name="Huang T."/>
            <person name="Niu S.C."/>
            <person name="Liu Z.J."/>
        </authorList>
    </citation>
    <scope>NUCLEOTIDE SEQUENCE [LARGE SCALE GENOMIC DNA]</scope>
    <source>
        <strain evidence="2">Lindl</strain>
    </source>
</reference>
<dbReference type="Proteomes" id="UP000775213">
    <property type="component" value="Unassembled WGS sequence"/>
</dbReference>
<dbReference type="PANTHER" id="PTHR37211">
    <property type="entry name" value="EXPRESSED PROTEIN"/>
    <property type="match status" value="1"/>
</dbReference>
<evidence type="ECO:0000256" key="1">
    <source>
        <dbReference type="SAM" id="MobiDB-lite"/>
    </source>
</evidence>
<dbReference type="InterPro" id="IPR029063">
    <property type="entry name" value="SAM-dependent_MTases_sf"/>
</dbReference>
<proteinExistence type="predicted"/>
<dbReference type="PANTHER" id="PTHR37211:SF1">
    <property type="entry name" value="EXPRESSED PROTEIN"/>
    <property type="match status" value="1"/>
</dbReference>
<evidence type="ECO:0000313" key="2">
    <source>
        <dbReference type="EMBL" id="KAH0464923.1"/>
    </source>
</evidence>
<dbReference type="EMBL" id="JAGFBR010000006">
    <property type="protein sequence ID" value="KAH0464923.1"/>
    <property type="molecule type" value="Genomic_DNA"/>
</dbReference>
<feature type="compositionally biased region" description="Basic residues" evidence="1">
    <location>
        <begin position="1"/>
        <end position="18"/>
    </location>
</feature>
<accession>A0AAV7HAA0</accession>